<gene>
    <name evidence="1" type="ORF">COCHEDRAFT_1033635</name>
</gene>
<name>M2SPB0_COCH5</name>
<evidence type="ECO:0008006" key="3">
    <source>
        <dbReference type="Google" id="ProtNLM"/>
    </source>
</evidence>
<reference evidence="1 2" key="1">
    <citation type="journal article" date="2012" name="PLoS Pathog.">
        <title>Diverse lifestyles and strategies of plant pathogenesis encoded in the genomes of eighteen Dothideomycetes fungi.</title>
        <authorList>
            <person name="Ohm R.A."/>
            <person name="Feau N."/>
            <person name="Henrissat B."/>
            <person name="Schoch C.L."/>
            <person name="Horwitz B.A."/>
            <person name="Barry K.W."/>
            <person name="Condon B.J."/>
            <person name="Copeland A.C."/>
            <person name="Dhillon B."/>
            <person name="Glaser F."/>
            <person name="Hesse C.N."/>
            <person name="Kosti I."/>
            <person name="LaButti K."/>
            <person name="Lindquist E.A."/>
            <person name="Lucas S."/>
            <person name="Salamov A.A."/>
            <person name="Bradshaw R.E."/>
            <person name="Ciuffetti L."/>
            <person name="Hamelin R.C."/>
            <person name="Kema G.H.J."/>
            <person name="Lawrence C."/>
            <person name="Scott J.A."/>
            <person name="Spatafora J.W."/>
            <person name="Turgeon B.G."/>
            <person name="de Wit P.J.G.M."/>
            <person name="Zhong S."/>
            <person name="Goodwin S.B."/>
            <person name="Grigoriev I.V."/>
        </authorList>
    </citation>
    <scope>NUCLEOTIDE SEQUENCE [LARGE SCALE GENOMIC DNA]</scope>
    <source>
        <strain evidence="2">C5 / ATCC 48332 / race O</strain>
    </source>
</reference>
<sequence>MCTEMEEPHDDAVCIRRRHTVPASWPRHSSTVTSPDASLLIIVDEYSSMEQRDSDYVVVLTHGTSFSKDFWKPIIEFWFRPNSGMRASKVLALDAVNHGDSALANKQYLGEQDLFAQVILVEPILFQMDEQTEQIARLAMKRRDSWASLSLSTWDEGQIERYAQVGTYEVVLNGHKSYLLKTSKNQEAPFPHILESLQECKVTQSFILGRNSIVLNQNHRARLMQMTTGDFFILEDVGHLIPMENPHRLVFLVSCPPVVRLYTAQYTQIFGVYISSSRNYTDVGTGALVVLKSPTVGKSTAETSALTGVLSQKI</sequence>
<dbReference type="SUPFAM" id="SSF53474">
    <property type="entry name" value="alpha/beta-Hydrolases"/>
    <property type="match status" value="1"/>
</dbReference>
<evidence type="ECO:0000313" key="2">
    <source>
        <dbReference type="Proteomes" id="UP000016936"/>
    </source>
</evidence>
<dbReference type="AlphaFoldDB" id="M2SPB0"/>
<accession>M2SPB0</accession>
<keyword evidence="2" id="KW-1185">Reference proteome</keyword>
<dbReference type="HOGENOM" id="CLU_885677_0_0_1"/>
<dbReference type="EMBL" id="KB445582">
    <property type="protein sequence ID" value="EMD87170.1"/>
    <property type="molecule type" value="Genomic_DNA"/>
</dbReference>
<dbReference type="Proteomes" id="UP000016936">
    <property type="component" value="Unassembled WGS sequence"/>
</dbReference>
<dbReference type="OrthoDB" id="94039at2759"/>
<evidence type="ECO:0000313" key="1">
    <source>
        <dbReference type="EMBL" id="EMD87170.1"/>
    </source>
</evidence>
<proteinExistence type="predicted"/>
<reference evidence="2" key="2">
    <citation type="journal article" date="2013" name="PLoS Genet.">
        <title>Comparative genome structure, secondary metabolite, and effector coding capacity across Cochliobolus pathogens.</title>
        <authorList>
            <person name="Condon B.J."/>
            <person name="Leng Y."/>
            <person name="Wu D."/>
            <person name="Bushley K.E."/>
            <person name="Ohm R.A."/>
            <person name="Otillar R."/>
            <person name="Martin J."/>
            <person name="Schackwitz W."/>
            <person name="Grimwood J."/>
            <person name="MohdZainudin N."/>
            <person name="Xue C."/>
            <person name="Wang R."/>
            <person name="Manning V.A."/>
            <person name="Dhillon B."/>
            <person name="Tu Z.J."/>
            <person name="Steffenson B.J."/>
            <person name="Salamov A."/>
            <person name="Sun H."/>
            <person name="Lowry S."/>
            <person name="LaButti K."/>
            <person name="Han J."/>
            <person name="Copeland A."/>
            <person name="Lindquist E."/>
            <person name="Barry K."/>
            <person name="Schmutz J."/>
            <person name="Baker S.E."/>
            <person name="Ciuffetti L.M."/>
            <person name="Grigoriev I.V."/>
            <person name="Zhong S."/>
            <person name="Turgeon B.G."/>
        </authorList>
    </citation>
    <scope>NUCLEOTIDE SEQUENCE [LARGE SCALE GENOMIC DNA]</scope>
    <source>
        <strain evidence="2">C5 / ATCC 48332 / race O</strain>
    </source>
</reference>
<dbReference type="InterPro" id="IPR029058">
    <property type="entry name" value="AB_hydrolase_fold"/>
</dbReference>
<dbReference type="OMA" id="GTSFCKE"/>
<protein>
    <recommendedName>
        <fullName evidence="3">AB hydrolase-1 domain-containing protein</fullName>
    </recommendedName>
</protein>
<dbReference type="Gene3D" id="3.40.50.1820">
    <property type="entry name" value="alpha/beta hydrolase"/>
    <property type="match status" value="2"/>
</dbReference>
<dbReference type="eggNOG" id="ENOG502S3SW">
    <property type="taxonomic scope" value="Eukaryota"/>
</dbReference>
<organism evidence="1 2">
    <name type="scientific">Cochliobolus heterostrophus (strain C5 / ATCC 48332 / race O)</name>
    <name type="common">Southern corn leaf blight fungus</name>
    <name type="synonym">Bipolaris maydis</name>
    <dbReference type="NCBI Taxonomy" id="701091"/>
    <lineage>
        <taxon>Eukaryota</taxon>
        <taxon>Fungi</taxon>
        <taxon>Dikarya</taxon>
        <taxon>Ascomycota</taxon>
        <taxon>Pezizomycotina</taxon>
        <taxon>Dothideomycetes</taxon>
        <taxon>Pleosporomycetidae</taxon>
        <taxon>Pleosporales</taxon>
        <taxon>Pleosporineae</taxon>
        <taxon>Pleosporaceae</taxon>
        <taxon>Bipolaris</taxon>
    </lineage>
</organism>